<reference evidence="1" key="1">
    <citation type="submission" date="2019-11" db="UniProtKB">
        <authorList>
            <consortium name="WormBaseParasite"/>
        </authorList>
    </citation>
    <scope>IDENTIFICATION</scope>
</reference>
<organism evidence="1">
    <name type="scientific">Mesocestoides corti</name>
    <name type="common">Flatworm</name>
    <dbReference type="NCBI Taxonomy" id="53468"/>
    <lineage>
        <taxon>Eukaryota</taxon>
        <taxon>Metazoa</taxon>
        <taxon>Spiralia</taxon>
        <taxon>Lophotrochozoa</taxon>
        <taxon>Platyhelminthes</taxon>
        <taxon>Cestoda</taxon>
        <taxon>Eucestoda</taxon>
        <taxon>Cyclophyllidea</taxon>
        <taxon>Mesocestoididae</taxon>
        <taxon>Mesocestoides</taxon>
    </lineage>
</organism>
<sequence>PITLQQDIPHLASLLPPTIHFNRLKPGPDVTHPPDTEHLIPAPDIPVDHLHHLTRIGNSLLLIGGALTRTPRTTPSS</sequence>
<accession>A0A5K3EJV6</accession>
<protein>
    <submittedName>
        <fullName evidence="1">Uncharacterized protein</fullName>
    </submittedName>
</protein>
<name>A0A5K3EJV6_MESCO</name>
<proteinExistence type="predicted"/>
<evidence type="ECO:0000313" key="1">
    <source>
        <dbReference type="WBParaSite" id="MCU_001148-RA"/>
    </source>
</evidence>
<dbReference type="AlphaFoldDB" id="A0A5K3EJV6"/>
<dbReference type="WBParaSite" id="MCU_001148-RA">
    <property type="protein sequence ID" value="MCU_001148-RA"/>
    <property type="gene ID" value="MCU_001148"/>
</dbReference>